<evidence type="ECO:0000256" key="24">
    <source>
        <dbReference type="ARBA" id="ARBA00048894"/>
    </source>
</evidence>
<proteinExistence type="inferred from homology"/>
<keyword evidence="11" id="KW-0539">Nucleus</keyword>
<evidence type="ECO:0000256" key="6">
    <source>
        <dbReference type="ARBA" id="ARBA00022490"/>
    </source>
</evidence>
<dbReference type="InterPro" id="IPR020084">
    <property type="entry name" value="NUDIX_hydrolase_CS"/>
</dbReference>
<accession>A0ABR2W9G0</accession>
<comment type="caution">
    <text evidence="29">The sequence shown here is derived from an EMBL/GenBank/DDBJ whole genome shotgun (WGS) entry which is preliminary data.</text>
</comment>
<evidence type="ECO:0000256" key="22">
    <source>
        <dbReference type="ARBA" id="ARBA00032071"/>
    </source>
</evidence>
<keyword evidence="30" id="KW-1185">Reference proteome</keyword>
<dbReference type="PANTHER" id="PTHR43758:SF2">
    <property type="entry name" value="OXIDIZED PURINE NUCLEOSIDE TRIPHOSPHATE HYDROLASE"/>
    <property type="match status" value="1"/>
</dbReference>
<organism evidence="29 30">
    <name type="scientific">Basidiobolus ranarum</name>
    <dbReference type="NCBI Taxonomy" id="34480"/>
    <lineage>
        <taxon>Eukaryota</taxon>
        <taxon>Fungi</taxon>
        <taxon>Fungi incertae sedis</taxon>
        <taxon>Zoopagomycota</taxon>
        <taxon>Entomophthoromycotina</taxon>
        <taxon>Basidiobolomycetes</taxon>
        <taxon>Basidiobolales</taxon>
        <taxon>Basidiobolaceae</taxon>
        <taxon>Basidiobolus</taxon>
    </lineage>
</organism>
<evidence type="ECO:0000256" key="17">
    <source>
        <dbReference type="ARBA" id="ARBA00026218"/>
    </source>
</evidence>
<name>A0ABR2W9G0_9FUNG</name>
<comment type="catalytic activity">
    <reaction evidence="13">
        <text>2-oxo-dATP + H2O = 2-oxo-dAMP + diphosphate + H(+)</text>
        <dbReference type="Rhea" id="RHEA:31583"/>
        <dbReference type="ChEBI" id="CHEBI:15377"/>
        <dbReference type="ChEBI" id="CHEBI:15378"/>
        <dbReference type="ChEBI" id="CHEBI:33019"/>
        <dbReference type="ChEBI" id="CHEBI:63212"/>
        <dbReference type="ChEBI" id="CHEBI:77897"/>
        <dbReference type="EC" id="3.6.1.56"/>
    </reaction>
    <physiologicalReaction direction="left-to-right" evidence="13">
        <dbReference type="Rhea" id="RHEA:31584"/>
    </physiologicalReaction>
</comment>
<comment type="catalytic activity">
    <reaction evidence="23">
        <text>N(6)-methyl-ATP + H2O = N(6)-methyl-AMP + diphosphate + H(+)</text>
        <dbReference type="Rhea" id="RHEA:67608"/>
        <dbReference type="ChEBI" id="CHEBI:15377"/>
        <dbReference type="ChEBI" id="CHEBI:15378"/>
        <dbReference type="ChEBI" id="CHEBI:33019"/>
        <dbReference type="ChEBI" id="CHEBI:144842"/>
        <dbReference type="ChEBI" id="CHEBI:172873"/>
    </reaction>
    <physiologicalReaction direction="left-to-right" evidence="23">
        <dbReference type="Rhea" id="RHEA:67609"/>
    </physiologicalReaction>
</comment>
<comment type="subcellular location">
    <subcellularLocation>
        <location evidence="3">Cytoplasm</location>
    </subcellularLocation>
    <subcellularLocation>
        <location evidence="2">Nucleus</location>
    </subcellularLocation>
</comment>
<dbReference type="PROSITE" id="PS51462">
    <property type="entry name" value="NUDIX"/>
    <property type="match status" value="1"/>
</dbReference>
<dbReference type="InterPro" id="IPR015797">
    <property type="entry name" value="NUDIX_hydrolase-like_dom_sf"/>
</dbReference>
<evidence type="ECO:0000256" key="25">
    <source>
        <dbReference type="ARBA" id="ARBA00049032"/>
    </source>
</evidence>
<evidence type="ECO:0000256" key="21">
    <source>
        <dbReference type="ARBA" id="ARBA00031927"/>
    </source>
</evidence>
<evidence type="ECO:0000313" key="29">
    <source>
        <dbReference type="EMBL" id="KAK9727364.1"/>
    </source>
</evidence>
<evidence type="ECO:0000256" key="1">
    <source>
        <dbReference type="ARBA" id="ARBA00001946"/>
    </source>
</evidence>
<keyword evidence="8 27" id="KW-0378">Hydrolase</keyword>
<evidence type="ECO:0000256" key="11">
    <source>
        <dbReference type="ARBA" id="ARBA00023242"/>
    </source>
</evidence>
<dbReference type="InterPro" id="IPR003563">
    <property type="entry name" value="8ODP"/>
</dbReference>
<evidence type="ECO:0000256" key="7">
    <source>
        <dbReference type="ARBA" id="ARBA00022723"/>
    </source>
</evidence>
<reference evidence="29 30" key="1">
    <citation type="submission" date="2023-04" db="EMBL/GenBank/DDBJ databases">
        <title>Genome of Basidiobolus ranarum AG-B5.</title>
        <authorList>
            <person name="Stajich J.E."/>
            <person name="Carter-House D."/>
            <person name="Gryganskyi A."/>
        </authorList>
    </citation>
    <scope>NUCLEOTIDE SEQUENCE [LARGE SCALE GENOMIC DNA]</scope>
    <source>
        <strain evidence="29 30">AG-B5</strain>
    </source>
</reference>
<evidence type="ECO:0000256" key="20">
    <source>
        <dbReference type="ARBA" id="ARBA00030682"/>
    </source>
</evidence>
<dbReference type="InterPro" id="IPR020476">
    <property type="entry name" value="Nudix_hydrolase"/>
</dbReference>
<comment type="similarity">
    <text evidence="4 27">Belongs to the Nudix hydrolase family.</text>
</comment>
<dbReference type="EC" id="3.6.1.56" evidence="16"/>
<dbReference type="Pfam" id="PF00293">
    <property type="entry name" value="NUDIX"/>
    <property type="match status" value="1"/>
</dbReference>
<feature type="domain" description="Nudix hydrolase" evidence="28">
    <location>
        <begin position="3"/>
        <end position="134"/>
    </location>
</feature>
<comment type="catalytic activity">
    <reaction evidence="25">
        <text>N(6)-methyl-dATP + H2O = N(6)-methyl-dAMP + diphosphate + H(+)</text>
        <dbReference type="Rhea" id="RHEA:67604"/>
        <dbReference type="ChEBI" id="CHEBI:15377"/>
        <dbReference type="ChEBI" id="CHEBI:15378"/>
        <dbReference type="ChEBI" id="CHEBI:33019"/>
        <dbReference type="ChEBI" id="CHEBI:169976"/>
        <dbReference type="ChEBI" id="CHEBI:172872"/>
    </reaction>
    <physiologicalReaction direction="left-to-right" evidence="25">
        <dbReference type="Rhea" id="RHEA:67605"/>
    </physiologicalReaction>
</comment>
<dbReference type="PRINTS" id="PR00502">
    <property type="entry name" value="NUDIXFAMILY"/>
</dbReference>
<evidence type="ECO:0000256" key="14">
    <source>
        <dbReference type="ARBA" id="ARBA00024486"/>
    </source>
</evidence>
<gene>
    <name evidence="29" type="ORF">K7432_001897</name>
</gene>
<comment type="cofactor">
    <cofactor evidence="1">
        <name>Mg(2+)</name>
        <dbReference type="ChEBI" id="CHEBI:18420"/>
    </cofactor>
</comment>
<evidence type="ECO:0000256" key="9">
    <source>
        <dbReference type="ARBA" id="ARBA00022842"/>
    </source>
</evidence>
<evidence type="ECO:0000256" key="5">
    <source>
        <dbReference type="ARBA" id="ARBA00011245"/>
    </source>
</evidence>
<evidence type="ECO:0000259" key="28">
    <source>
        <dbReference type="PROSITE" id="PS51462"/>
    </source>
</evidence>
<evidence type="ECO:0000256" key="23">
    <source>
        <dbReference type="ARBA" id="ARBA00048002"/>
    </source>
</evidence>
<evidence type="ECO:0000256" key="4">
    <source>
        <dbReference type="ARBA" id="ARBA00005582"/>
    </source>
</evidence>
<evidence type="ECO:0000256" key="13">
    <source>
        <dbReference type="ARBA" id="ARBA00024459"/>
    </source>
</evidence>
<evidence type="ECO:0000313" key="30">
    <source>
        <dbReference type="Proteomes" id="UP001479436"/>
    </source>
</evidence>
<evidence type="ECO:0000256" key="26">
    <source>
        <dbReference type="ARBA" id="ARBA00053094"/>
    </source>
</evidence>
<dbReference type="PRINTS" id="PR01403">
    <property type="entry name" value="8OXTPHPHTASE"/>
</dbReference>
<dbReference type="PROSITE" id="PS00893">
    <property type="entry name" value="NUDIX_BOX"/>
    <property type="match status" value="1"/>
</dbReference>
<evidence type="ECO:0000256" key="12">
    <source>
        <dbReference type="ARBA" id="ARBA00024448"/>
    </source>
</evidence>
<dbReference type="InterPro" id="IPR000086">
    <property type="entry name" value="NUDIX_hydrolase_dom"/>
</dbReference>
<sequence length="170" mass="19525">MSSKKIFTLIVIHDKEQNKVLLGMKKRGFGKGKWNGFGGKVELGETIEQGALRELEEEAGITATGLYKAGLMWFKFAGDPVILEVHVFCAHSYEGDIIETEEMKPQWYDIKNIPFDSMWQDDQYWFPFLLQEQTFVGKVAFKEDQTTVEYQNIHVVDTLPIPTPTDIPDF</sequence>
<dbReference type="PANTHER" id="PTHR43758">
    <property type="entry name" value="7,8-DIHYDRO-8-OXOGUANINE TRIPHOSPHATASE"/>
    <property type="match status" value="1"/>
</dbReference>
<evidence type="ECO:0000256" key="8">
    <source>
        <dbReference type="ARBA" id="ARBA00022801"/>
    </source>
</evidence>
<keyword evidence="7" id="KW-0479">Metal-binding</keyword>
<comment type="catalytic activity">
    <reaction evidence="14">
        <text>8-oxo-dGTP + H2O = 8-oxo-dGMP + diphosphate + H(+)</text>
        <dbReference type="Rhea" id="RHEA:31575"/>
        <dbReference type="ChEBI" id="CHEBI:15377"/>
        <dbReference type="ChEBI" id="CHEBI:15378"/>
        <dbReference type="ChEBI" id="CHEBI:33019"/>
        <dbReference type="ChEBI" id="CHEBI:63224"/>
        <dbReference type="ChEBI" id="CHEBI:77896"/>
    </reaction>
    <physiologicalReaction direction="left-to-right" evidence="14">
        <dbReference type="Rhea" id="RHEA:31576"/>
    </physiologicalReaction>
</comment>
<dbReference type="CDD" id="cd03427">
    <property type="entry name" value="NUDIX_MTH1_Nudt1"/>
    <property type="match status" value="1"/>
</dbReference>
<keyword evidence="6" id="KW-0963">Cytoplasm</keyword>
<evidence type="ECO:0000256" key="3">
    <source>
        <dbReference type="ARBA" id="ARBA00004496"/>
    </source>
</evidence>
<comment type="catalytic activity">
    <reaction evidence="24">
        <text>O(6)-methyl-dGTP + H2O = O(6)-methyl-dGMP + diphosphate + H(+)</text>
        <dbReference type="Rhea" id="RHEA:67600"/>
        <dbReference type="ChEBI" id="CHEBI:15377"/>
        <dbReference type="ChEBI" id="CHEBI:15378"/>
        <dbReference type="ChEBI" id="CHEBI:33019"/>
        <dbReference type="ChEBI" id="CHEBI:169974"/>
        <dbReference type="ChEBI" id="CHEBI:169975"/>
    </reaction>
    <physiologicalReaction direction="left-to-right" evidence="24">
        <dbReference type="Rhea" id="RHEA:67601"/>
    </physiologicalReaction>
</comment>
<comment type="catalytic activity">
    <reaction evidence="12">
        <text>8-oxo-dATP + H2O = 8-oxo-dAMP + diphosphate + H(+)</text>
        <dbReference type="Rhea" id="RHEA:65396"/>
        <dbReference type="ChEBI" id="CHEBI:15377"/>
        <dbReference type="ChEBI" id="CHEBI:15378"/>
        <dbReference type="ChEBI" id="CHEBI:33019"/>
        <dbReference type="ChEBI" id="CHEBI:71361"/>
        <dbReference type="ChEBI" id="CHEBI:172871"/>
    </reaction>
    <physiologicalReaction direction="left-to-right" evidence="12">
        <dbReference type="Rhea" id="RHEA:65397"/>
    </physiologicalReaction>
</comment>
<keyword evidence="9" id="KW-0460">Magnesium</keyword>
<evidence type="ECO:0000256" key="27">
    <source>
        <dbReference type="RuleBase" id="RU003476"/>
    </source>
</evidence>
<evidence type="ECO:0000256" key="16">
    <source>
        <dbReference type="ARBA" id="ARBA00026103"/>
    </source>
</evidence>
<evidence type="ECO:0000256" key="10">
    <source>
        <dbReference type="ARBA" id="ARBA00022884"/>
    </source>
</evidence>
<protein>
    <recommendedName>
        <fullName evidence="17">Oxidized purine nucleoside triphosphate hydrolase</fullName>
        <ecNumber evidence="16">3.6.1.56</ecNumber>
    </recommendedName>
    <alternativeName>
        <fullName evidence="21">2-hydroxy-dATP diphosphatase</fullName>
    </alternativeName>
    <alternativeName>
        <fullName evidence="20">7,8-dihydro-8-oxoguanine triphosphatase</fullName>
    </alternativeName>
    <alternativeName>
        <fullName evidence="19">8-oxo-dGTPase</fullName>
    </alternativeName>
    <alternativeName>
        <fullName evidence="22">Methylated purine nucleoside triphosphate hydrolase</fullName>
    </alternativeName>
    <alternativeName>
        <fullName evidence="18">Nucleoside diphosphate-linked moiety X motif 1</fullName>
    </alternativeName>
</protein>
<evidence type="ECO:0000256" key="15">
    <source>
        <dbReference type="ARBA" id="ARBA00024596"/>
    </source>
</evidence>
<evidence type="ECO:0000256" key="19">
    <source>
        <dbReference type="ARBA" id="ARBA00030634"/>
    </source>
</evidence>
<comment type="function">
    <text evidence="26">Oxidized purine nucleoside triphosphate hydrolase which is a prominent sanitizer of the oxidized nucleotide pool. Catalyzes the hydrolysis of 2-oxo-dATP (2-hydroxy-dATP) into 2-oxo-dAMP. Also has a significant hydrolase activity toward 2-oxo-ATP, 8-oxo-dGTP and 8-oxo-dATP. Through the hydrolysis of oxidized purine nucleoside triphosphates, prevents their incorporation into DNA and the subsequent transversions A:T to C:G and G:C to T:A. Also catalyzes the hydrolysis of methylated purine nucleoside triphosphate preventing their integration into DNA. Through this antimutagenic activity protects cells from oxidative stress.</text>
</comment>
<comment type="subunit">
    <text evidence="5">Monomer.</text>
</comment>
<dbReference type="Proteomes" id="UP001479436">
    <property type="component" value="Unassembled WGS sequence"/>
</dbReference>
<keyword evidence="10" id="KW-0694">RNA-binding</keyword>
<comment type="catalytic activity">
    <reaction evidence="15">
        <text>2-oxo-ATP + H2O = 2-oxo-AMP + diphosphate + H(+)</text>
        <dbReference type="Rhea" id="RHEA:67392"/>
        <dbReference type="ChEBI" id="CHEBI:15377"/>
        <dbReference type="ChEBI" id="CHEBI:15378"/>
        <dbReference type="ChEBI" id="CHEBI:33019"/>
        <dbReference type="ChEBI" id="CHEBI:71395"/>
        <dbReference type="ChEBI" id="CHEBI:172878"/>
    </reaction>
    <physiologicalReaction direction="left-to-right" evidence="15">
        <dbReference type="Rhea" id="RHEA:67393"/>
    </physiologicalReaction>
</comment>
<evidence type="ECO:0000256" key="18">
    <source>
        <dbReference type="ARBA" id="ARBA00029673"/>
    </source>
</evidence>
<evidence type="ECO:0000256" key="2">
    <source>
        <dbReference type="ARBA" id="ARBA00004123"/>
    </source>
</evidence>
<dbReference type="EMBL" id="JASJQH010006922">
    <property type="protein sequence ID" value="KAK9727364.1"/>
    <property type="molecule type" value="Genomic_DNA"/>
</dbReference>
<dbReference type="SUPFAM" id="SSF55811">
    <property type="entry name" value="Nudix"/>
    <property type="match status" value="1"/>
</dbReference>
<dbReference type="Gene3D" id="3.90.79.10">
    <property type="entry name" value="Nucleoside Triphosphate Pyrophosphohydrolase"/>
    <property type="match status" value="1"/>
</dbReference>